<evidence type="ECO:0000256" key="3">
    <source>
        <dbReference type="ARBA" id="ARBA00022801"/>
    </source>
</evidence>
<organism evidence="9 10">
    <name type="scientific">Mycoplasma haemofelis (strain Langford 1)</name>
    <name type="common">Haemobartonella felis</name>
    <dbReference type="NCBI Taxonomy" id="941640"/>
    <lineage>
        <taxon>Bacteria</taxon>
        <taxon>Bacillati</taxon>
        <taxon>Mycoplasmatota</taxon>
        <taxon>Mollicutes</taxon>
        <taxon>Mycoplasmataceae</taxon>
        <taxon>Mycoplasma</taxon>
    </lineage>
</organism>
<name>E8ZGK4_MYCHL</name>
<accession>E8ZGK4</accession>
<dbReference type="Gene3D" id="1.10.1370.20">
    <property type="entry name" value="Oligoendopeptidase f, C-terminal domain"/>
    <property type="match status" value="1"/>
</dbReference>
<keyword evidence="2 6" id="KW-0479">Metal-binding</keyword>
<dbReference type="Gene3D" id="1.20.140.70">
    <property type="entry name" value="Oligopeptidase f, N-terminal domain"/>
    <property type="match status" value="1"/>
</dbReference>
<keyword evidence="1 6" id="KW-0645">Protease</keyword>
<dbReference type="AlphaFoldDB" id="E8ZGK4"/>
<dbReference type="GO" id="GO:0046872">
    <property type="term" value="F:metal ion binding"/>
    <property type="evidence" value="ECO:0007669"/>
    <property type="project" value="UniProtKB-UniRule"/>
</dbReference>
<evidence type="ECO:0000256" key="5">
    <source>
        <dbReference type="ARBA" id="ARBA00023049"/>
    </source>
</evidence>
<dbReference type="HOGENOM" id="CLU_021290_2_0_14"/>
<dbReference type="Pfam" id="PF08439">
    <property type="entry name" value="Peptidase_M3_N"/>
    <property type="match status" value="1"/>
</dbReference>
<keyword evidence="5 6" id="KW-0482">Metalloprotease</keyword>
<dbReference type="InterPro" id="IPR004438">
    <property type="entry name" value="Peptidase_M3B"/>
</dbReference>
<comment type="function">
    <text evidence="6">Has oligopeptidase activity and degrades a variety of small bioactive peptides.</text>
</comment>
<feature type="domain" description="Peptidase M3A/M3B catalytic" evidence="7">
    <location>
        <begin position="196"/>
        <end position="581"/>
    </location>
</feature>
<sequence>MADSLKWDLEKILEGSTLEELKEEYFRQNQEISDLYDLDIFEDKEKLIKFHELSLRNTVTSNRLFNYLSNKHNEDLSNNEWFSLMQEIQMRSIPFMQKLSDFSDRVIKNKERILEFLQDPELSEHKKSYEDIFRCEKHELPPVVKKFLATYSPLASSFNSIFTLLMDKEIQVKPAKDSNRKSHIISNYSEFIKTQTDPDRVLRRNAYVNWYNAVNHSRESLARLLYYNFLELNIDAQNRNFAEGYYEASVFADELPISFVPKIYSQVERFKKHWRRYSKIQKQLLKKEYSLKGLKPWDMRMPILKKDDDSVSIEEAKTLAQESLKILGEEYSKNLSLALSGGWIDWEVRKNKLSGAYCIGGCYGLENKYILLNYNYKIDDVYTLVHELGHAMHAVEFCKHQTHYASSSIFLAEIPSTLNELLLSFYLLDKYKKNPRKKLEIYDNLISNFFGTTISQIIFSEWEYDVNNIILKGGVLDAELGEKIFIEKQEKFYGKKKKISPLKKKSLTSIFTVPHFYSGEFYVYKYAIGQVVSLLIADSIQKDSQYINKYFNFLRVGSSLSNLEAIRLLEIDLESDRGWKRVGEIVAGWIEEYSSLANSI</sequence>
<dbReference type="EMBL" id="FR773153">
    <property type="protein sequence ID" value="CBY92034.1"/>
    <property type="molecule type" value="Genomic_DNA"/>
</dbReference>
<dbReference type="KEGG" id="mha:HF1_00260"/>
<comment type="cofactor">
    <cofactor evidence="6">
        <name>Zn(2+)</name>
        <dbReference type="ChEBI" id="CHEBI:29105"/>
    </cofactor>
    <text evidence="6">Binds 1 zinc ion.</text>
</comment>
<dbReference type="InterPro" id="IPR042088">
    <property type="entry name" value="OligoPept_F_C"/>
</dbReference>
<keyword evidence="4 6" id="KW-0862">Zinc</keyword>
<dbReference type="OrthoDB" id="9766487at2"/>
<dbReference type="Proteomes" id="UP000008637">
    <property type="component" value="Chromosome"/>
</dbReference>
<evidence type="ECO:0000259" key="7">
    <source>
        <dbReference type="Pfam" id="PF01432"/>
    </source>
</evidence>
<evidence type="ECO:0000256" key="1">
    <source>
        <dbReference type="ARBA" id="ARBA00022670"/>
    </source>
</evidence>
<dbReference type="InterPro" id="IPR001567">
    <property type="entry name" value="Pept_M3A_M3B_dom"/>
</dbReference>
<dbReference type="Pfam" id="PF01432">
    <property type="entry name" value="Peptidase_M3"/>
    <property type="match status" value="1"/>
</dbReference>
<proteinExistence type="inferred from homology"/>
<dbReference type="CDD" id="cd09608">
    <property type="entry name" value="M3B_PepF"/>
    <property type="match status" value="1"/>
</dbReference>
<evidence type="ECO:0000313" key="9">
    <source>
        <dbReference type="EMBL" id="CBY92034.1"/>
    </source>
</evidence>
<dbReference type="GO" id="GO:0006508">
    <property type="term" value="P:proteolysis"/>
    <property type="evidence" value="ECO:0007669"/>
    <property type="project" value="UniProtKB-KW"/>
</dbReference>
<comment type="similarity">
    <text evidence="6">Belongs to the peptidase M3B family.</text>
</comment>
<dbReference type="SUPFAM" id="SSF55486">
    <property type="entry name" value="Metalloproteases ('zincins'), catalytic domain"/>
    <property type="match status" value="1"/>
</dbReference>
<feature type="domain" description="Oligopeptidase F N-terminal" evidence="8">
    <location>
        <begin position="110"/>
        <end position="169"/>
    </location>
</feature>
<gene>
    <name evidence="9" type="primary">pepF</name>
    <name evidence="9" type="ordered locus">HF1_00260</name>
</gene>
<dbReference type="NCBIfam" id="TIGR00181">
    <property type="entry name" value="pepF"/>
    <property type="match status" value="1"/>
</dbReference>
<evidence type="ECO:0000256" key="6">
    <source>
        <dbReference type="RuleBase" id="RU368091"/>
    </source>
</evidence>
<dbReference type="GO" id="GO:0004222">
    <property type="term" value="F:metalloendopeptidase activity"/>
    <property type="evidence" value="ECO:0007669"/>
    <property type="project" value="UniProtKB-UniRule"/>
</dbReference>
<dbReference type="EC" id="3.4.24.-" evidence="6"/>
<keyword evidence="10" id="KW-1185">Reference proteome</keyword>
<dbReference type="InterPro" id="IPR013647">
    <property type="entry name" value="OligopepF_N_dom"/>
</dbReference>
<reference evidence="9 10" key="1">
    <citation type="journal article" date="2011" name="J. Bacteriol.">
        <title>Complete genome sequence of Mycoplasma haemofelis, a hemotropic mycoplasma.</title>
        <authorList>
            <person name="Barker E.N."/>
            <person name="Helps C.R."/>
            <person name="Peters I.R."/>
            <person name="Darby A.C."/>
            <person name="Radford A.D."/>
            <person name="Tasker S."/>
        </authorList>
    </citation>
    <scope>NUCLEOTIDE SEQUENCE [LARGE SCALE GENOMIC DNA]</scope>
    <source>
        <strain evidence="9 10">Langford 1</strain>
    </source>
</reference>
<evidence type="ECO:0000256" key="4">
    <source>
        <dbReference type="ARBA" id="ARBA00022833"/>
    </source>
</evidence>
<evidence type="ECO:0000259" key="8">
    <source>
        <dbReference type="Pfam" id="PF08439"/>
    </source>
</evidence>
<protein>
    <recommendedName>
        <fullName evidence="6">Oligopeptidase F</fullName>
        <ecNumber evidence="6">3.4.24.-</ecNumber>
    </recommendedName>
</protein>
<evidence type="ECO:0000256" key="2">
    <source>
        <dbReference type="ARBA" id="ARBA00022723"/>
    </source>
</evidence>
<evidence type="ECO:0000313" key="10">
    <source>
        <dbReference type="Proteomes" id="UP000008637"/>
    </source>
</evidence>
<keyword evidence="3 6" id="KW-0378">Hydrolase</keyword>